<reference evidence="1" key="1">
    <citation type="submission" date="2023-03" db="EMBL/GenBank/DDBJ databases">
        <title>Massive genome expansion in bonnet fungi (Mycena s.s.) driven by repeated elements and novel gene families across ecological guilds.</title>
        <authorList>
            <consortium name="Lawrence Berkeley National Laboratory"/>
            <person name="Harder C.B."/>
            <person name="Miyauchi S."/>
            <person name="Viragh M."/>
            <person name="Kuo A."/>
            <person name="Thoen E."/>
            <person name="Andreopoulos B."/>
            <person name="Lu D."/>
            <person name="Skrede I."/>
            <person name="Drula E."/>
            <person name="Henrissat B."/>
            <person name="Morin E."/>
            <person name="Kohler A."/>
            <person name="Barry K."/>
            <person name="LaButti K."/>
            <person name="Morin E."/>
            <person name="Salamov A."/>
            <person name="Lipzen A."/>
            <person name="Mereny Z."/>
            <person name="Hegedus B."/>
            <person name="Baldrian P."/>
            <person name="Stursova M."/>
            <person name="Weitz H."/>
            <person name="Taylor A."/>
            <person name="Grigoriev I.V."/>
            <person name="Nagy L.G."/>
            <person name="Martin F."/>
            <person name="Kauserud H."/>
        </authorList>
    </citation>
    <scope>NUCLEOTIDE SEQUENCE</scope>
    <source>
        <strain evidence="1">CBHHK188m</strain>
    </source>
</reference>
<proteinExistence type="predicted"/>
<sequence length="212" mass="24410">MIHAAPNLVECTLDCVDFAHEHWVPSPLVPHSGLRHLRIIYGSGYILRCLALPLLQHLTISNCDTALEHCLEFLNRSSPPLRSFGMRMYHGPPRMNIDATIERFLSLVPVITDLDLAFTDYSEDFIFSLILAIASPQCIPNLRNLTIRSWGLDCFNQWKLRYEQVLRMLSARRAIPHSQLHSFKFFWILAGMQRLVADGMEIYIGTQEKNFI</sequence>
<comment type="caution">
    <text evidence="1">The sequence shown here is derived from an EMBL/GenBank/DDBJ whole genome shotgun (WGS) entry which is preliminary data.</text>
</comment>
<dbReference type="AlphaFoldDB" id="A0AAD7HVZ1"/>
<dbReference type="Gene3D" id="3.80.10.10">
    <property type="entry name" value="Ribonuclease Inhibitor"/>
    <property type="match status" value="1"/>
</dbReference>
<protein>
    <recommendedName>
        <fullName evidence="3">F-box domain-containing protein</fullName>
    </recommendedName>
</protein>
<dbReference type="InterPro" id="IPR032675">
    <property type="entry name" value="LRR_dom_sf"/>
</dbReference>
<keyword evidence="2" id="KW-1185">Reference proteome</keyword>
<dbReference type="EMBL" id="JARJLG010000204">
    <property type="protein sequence ID" value="KAJ7728593.1"/>
    <property type="molecule type" value="Genomic_DNA"/>
</dbReference>
<dbReference type="SUPFAM" id="SSF52047">
    <property type="entry name" value="RNI-like"/>
    <property type="match status" value="1"/>
</dbReference>
<organism evidence="1 2">
    <name type="scientific">Mycena maculata</name>
    <dbReference type="NCBI Taxonomy" id="230809"/>
    <lineage>
        <taxon>Eukaryota</taxon>
        <taxon>Fungi</taxon>
        <taxon>Dikarya</taxon>
        <taxon>Basidiomycota</taxon>
        <taxon>Agaricomycotina</taxon>
        <taxon>Agaricomycetes</taxon>
        <taxon>Agaricomycetidae</taxon>
        <taxon>Agaricales</taxon>
        <taxon>Marasmiineae</taxon>
        <taxon>Mycenaceae</taxon>
        <taxon>Mycena</taxon>
    </lineage>
</organism>
<gene>
    <name evidence="1" type="ORF">DFH07DRAFT_851078</name>
</gene>
<dbReference type="Proteomes" id="UP001215280">
    <property type="component" value="Unassembled WGS sequence"/>
</dbReference>
<name>A0AAD7HVZ1_9AGAR</name>
<accession>A0AAD7HVZ1</accession>
<evidence type="ECO:0000313" key="1">
    <source>
        <dbReference type="EMBL" id="KAJ7728593.1"/>
    </source>
</evidence>
<evidence type="ECO:0008006" key="3">
    <source>
        <dbReference type="Google" id="ProtNLM"/>
    </source>
</evidence>
<evidence type="ECO:0000313" key="2">
    <source>
        <dbReference type="Proteomes" id="UP001215280"/>
    </source>
</evidence>